<name>A0ABN1GNZ4_9ACTN</name>
<dbReference type="InterPro" id="IPR029069">
    <property type="entry name" value="HotDog_dom_sf"/>
</dbReference>
<accession>A0ABN1GNZ4</accession>
<keyword evidence="4" id="KW-1185">Reference proteome</keyword>
<dbReference type="InterPro" id="IPR002539">
    <property type="entry name" value="MaoC-like_dom"/>
</dbReference>
<feature type="domain" description="MaoC-like" evidence="2">
    <location>
        <begin position="17"/>
        <end position="108"/>
    </location>
</feature>
<evidence type="ECO:0000259" key="2">
    <source>
        <dbReference type="Pfam" id="PF01575"/>
    </source>
</evidence>
<dbReference type="Proteomes" id="UP001500957">
    <property type="component" value="Unassembled WGS sequence"/>
</dbReference>
<protein>
    <submittedName>
        <fullName evidence="3">MaoC family dehydratase</fullName>
    </submittedName>
</protein>
<evidence type="ECO:0000313" key="3">
    <source>
        <dbReference type="EMBL" id="GAA0615462.1"/>
    </source>
</evidence>
<evidence type="ECO:0000313" key="4">
    <source>
        <dbReference type="Proteomes" id="UP001500957"/>
    </source>
</evidence>
<evidence type="ECO:0000256" key="1">
    <source>
        <dbReference type="ARBA" id="ARBA00005254"/>
    </source>
</evidence>
<gene>
    <name evidence="3" type="ORF">GCM10009547_16720</name>
</gene>
<dbReference type="Gene3D" id="3.10.129.10">
    <property type="entry name" value="Hotdog Thioesterase"/>
    <property type="match status" value="1"/>
</dbReference>
<dbReference type="Pfam" id="PF01575">
    <property type="entry name" value="MaoC_dehydratas"/>
    <property type="match status" value="1"/>
</dbReference>
<comment type="similarity">
    <text evidence="1">Belongs to the enoyl-CoA hydratase/isomerase family.</text>
</comment>
<reference evidence="3 4" key="1">
    <citation type="journal article" date="2019" name="Int. J. Syst. Evol. Microbiol.">
        <title>The Global Catalogue of Microorganisms (GCM) 10K type strain sequencing project: providing services to taxonomists for standard genome sequencing and annotation.</title>
        <authorList>
            <consortium name="The Broad Institute Genomics Platform"/>
            <consortium name="The Broad Institute Genome Sequencing Center for Infectious Disease"/>
            <person name="Wu L."/>
            <person name="Ma J."/>
        </authorList>
    </citation>
    <scope>NUCLEOTIDE SEQUENCE [LARGE SCALE GENOMIC DNA]</scope>
    <source>
        <strain evidence="3 4">JCM 10671</strain>
    </source>
</reference>
<comment type="caution">
    <text evidence="3">The sequence shown here is derived from an EMBL/GenBank/DDBJ whole genome shotgun (WGS) entry which is preliminary data.</text>
</comment>
<dbReference type="EMBL" id="BAAAHE010000012">
    <property type="protein sequence ID" value="GAA0615462.1"/>
    <property type="molecule type" value="Genomic_DNA"/>
</dbReference>
<dbReference type="SUPFAM" id="SSF54637">
    <property type="entry name" value="Thioesterase/thiol ester dehydrase-isomerase"/>
    <property type="match status" value="1"/>
</dbReference>
<proteinExistence type="inferred from homology"/>
<organism evidence="3 4">
    <name type="scientific">Sporichthya brevicatena</name>
    <dbReference type="NCBI Taxonomy" id="171442"/>
    <lineage>
        <taxon>Bacteria</taxon>
        <taxon>Bacillati</taxon>
        <taxon>Actinomycetota</taxon>
        <taxon>Actinomycetes</taxon>
        <taxon>Sporichthyales</taxon>
        <taxon>Sporichthyaceae</taxon>
        <taxon>Sporichthya</taxon>
    </lineage>
</organism>
<dbReference type="RefSeq" id="WP_344603554.1">
    <property type="nucleotide sequence ID" value="NZ_BAAAHE010000012.1"/>
</dbReference>
<sequence length="147" mass="15833">MRYAEDFVAGTVYQLGRWPMTEADIVAFAKTFDPQPMHIDPDVASAGQWGGLIASGLHTMAVYQALIVASVWTDVVGKAGRNVNARLRRPVRPGMVLTGTATLTEVTLRPEKGDAILGWHAELVDEASAEVVLIVDADAVVYMRPAA</sequence>